<keyword evidence="12" id="KW-1185">Reference proteome</keyword>
<evidence type="ECO:0000256" key="7">
    <source>
        <dbReference type="ARBA" id="ARBA00023136"/>
    </source>
</evidence>
<comment type="subcellular location">
    <subcellularLocation>
        <location evidence="1">Cell membrane</location>
        <topology evidence="1">Multi-pass membrane protein</topology>
    </subcellularLocation>
</comment>
<keyword evidence="4 9" id="KW-0808">Transferase</keyword>
<sequence length="486" mass="53810">MGLPHPEAQMSFASPLFLWYFLPLLLIAVLVVPRSGRNAVVAVASLLFYASGAGGATVLLLSCIVVNFLAGPRLEPSRWPAERRRQRWLLTGVVGFNLAILLVWKYAGFAAEQLKVLAGWFGGDFPALQLALPIGISFYTFHHISYVVDIYRGERPALRSPVAFATYISMFPQLVAGPIVRYREIADQLPQRRTHRLDDFAAGFPRFAWGLTKKVVIADTLAPMVDACFATPSEDMTFAIAWLGAIGYTMQLYFDFSGYSDMAIGLGRMLGFRLPENFARPYSSVTITEFWRRWHMSLSRWFRDYVYVPLGGNRHGTAKTYRNLLIIFVLTGFWHGAAWTFLIWGLFHGTLLVLERRFGRAAAPADPVARTARRAATFLLVVAGWVFFRAPDVGTALDVLGHMLVPDLGGLTEVVAASVTNQRLFFLLVALVVVLLPAGGGTGPFLESVRTREAYALRAGVLTVGLAYAGLLVATGSFSPFLYYQF</sequence>
<evidence type="ECO:0000256" key="4">
    <source>
        <dbReference type="ARBA" id="ARBA00022679"/>
    </source>
</evidence>
<evidence type="ECO:0000313" key="11">
    <source>
        <dbReference type="EMBL" id="GAA2336953.1"/>
    </source>
</evidence>
<evidence type="ECO:0000313" key="12">
    <source>
        <dbReference type="Proteomes" id="UP001501218"/>
    </source>
</evidence>
<keyword evidence="5 10" id="KW-0812">Transmembrane</keyword>
<dbReference type="InterPro" id="IPR004299">
    <property type="entry name" value="MBOAT_fam"/>
</dbReference>
<evidence type="ECO:0000256" key="9">
    <source>
        <dbReference type="PIRNR" id="PIRNR016636"/>
    </source>
</evidence>
<proteinExistence type="inferred from homology"/>
<keyword evidence="7 9" id="KW-0472">Membrane</keyword>
<evidence type="ECO:0000256" key="1">
    <source>
        <dbReference type="ARBA" id="ARBA00004651"/>
    </source>
</evidence>
<dbReference type="PIRSF" id="PIRSF016636">
    <property type="entry name" value="AlgI_DltB"/>
    <property type="match status" value="1"/>
</dbReference>
<dbReference type="InterPro" id="IPR024194">
    <property type="entry name" value="Ac/AlaTfrase_AlgI/DltB"/>
</dbReference>
<feature type="transmembrane region" description="Helical" evidence="10">
    <location>
        <begin position="459"/>
        <end position="483"/>
    </location>
</feature>
<keyword evidence="3 9" id="KW-1003">Cell membrane</keyword>
<feature type="transmembrane region" description="Helical" evidence="10">
    <location>
        <begin position="324"/>
        <end position="347"/>
    </location>
</feature>
<gene>
    <name evidence="11" type="ORF">GCM10009854_11280</name>
</gene>
<feature type="transmembrane region" description="Helical" evidence="10">
    <location>
        <begin position="39"/>
        <end position="68"/>
    </location>
</feature>
<dbReference type="Pfam" id="PF03062">
    <property type="entry name" value="MBOAT"/>
    <property type="match status" value="1"/>
</dbReference>
<evidence type="ECO:0000256" key="2">
    <source>
        <dbReference type="ARBA" id="ARBA00010323"/>
    </source>
</evidence>
<dbReference type="Proteomes" id="UP001501218">
    <property type="component" value="Unassembled WGS sequence"/>
</dbReference>
<dbReference type="PIRSF" id="PIRSF500217">
    <property type="entry name" value="AlgI"/>
    <property type="match status" value="1"/>
</dbReference>
<dbReference type="EMBL" id="BAAARA010000003">
    <property type="protein sequence ID" value="GAA2336953.1"/>
    <property type="molecule type" value="Genomic_DNA"/>
</dbReference>
<dbReference type="PANTHER" id="PTHR13285:SF23">
    <property type="entry name" value="TEICHOIC ACID D-ALANYLTRANSFERASE"/>
    <property type="match status" value="1"/>
</dbReference>
<evidence type="ECO:0000256" key="3">
    <source>
        <dbReference type="ARBA" id="ARBA00022475"/>
    </source>
</evidence>
<evidence type="ECO:0000256" key="10">
    <source>
        <dbReference type="SAM" id="Phobius"/>
    </source>
</evidence>
<evidence type="ECO:0000256" key="8">
    <source>
        <dbReference type="ARBA" id="ARBA00023315"/>
    </source>
</evidence>
<comment type="similarity">
    <text evidence="2 9">Belongs to the membrane-bound acyltransferase family.</text>
</comment>
<feature type="transmembrane region" description="Helical" evidence="10">
    <location>
        <begin position="12"/>
        <end position="33"/>
    </location>
</feature>
<dbReference type="PANTHER" id="PTHR13285">
    <property type="entry name" value="ACYLTRANSFERASE"/>
    <property type="match status" value="1"/>
</dbReference>
<dbReference type="InterPro" id="IPR051085">
    <property type="entry name" value="MB_O-acyltransferase"/>
</dbReference>
<protein>
    <submittedName>
        <fullName evidence="11">MBOAT family protein</fullName>
    </submittedName>
</protein>
<accession>A0ABN3FTB5</accession>
<feature type="transmembrane region" description="Helical" evidence="10">
    <location>
        <begin position="424"/>
        <end position="447"/>
    </location>
</feature>
<keyword evidence="8 9" id="KW-0012">Acyltransferase</keyword>
<comment type="caution">
    <text evidence="11">The sequence shown here is derived from an EMBL/GenBank/DDBJ whole genome shotgun (WGS) entry which is preliminary data.</text>
</comment>
<evidence type="ECO:0000256" key="5">
    <source>
        <dbReference type="ARBA" id="ARBA00022692"/>
    </source>
</evidence>
<name>A0ABN3FTB5_9PSEU</name>
<evidence type="ECO:0000256" key="6">
    <source>
        <dbReference type="ARBA" id="ARBA00022989"/>
    </source>
</evidence>
<reference evidence="12" key="1">
    <citation type="journal article" date="2019" name="Int. J. Syst. Evol. Microbiol.">
        <title>The Global Catalogue of Microorganisms (GCM) 10K type strain sequencing project: providing services to taxonomists for standard genome sequencing and annotation.</title>
        <authorList>
            <consortium name="The Broad Institute Genomics Platform"/>
            <consortium name="The Broad Institute Genome Sequencing Center for Infectious Disease"/>
            <person name="Wu L."/>
            <person name="Ma J."/>
        </authorList>
    </citation>
    <scope>NUCLEOTIDE SEQUENCE [LARGE SCALE GENOMIC DNA]</scope>
    <source>
        <strain evidence="12">JCM 16221</strain>
    </source>
</reference>
<dbReference type="InterPro" id="IPR028362">
    <property type="entry name" value="AlgI"/>
</dbReference>
<feature type="transmembrane region" description="Helical" evidence="10">
    <location>
        <begin position="127"/>
        <end position="148"/>
    </location>
</feature>
<feature type="transmembrane region" description="Helical" evidence="10">
    <location>
        <begin position="88"/>
        <end position="107"/>
    </location>
</feature>
<keyword evidence="6 10" id="KW-1133">Transmembrane helix</keyword>
<organism evidence="11 12">
    <name type="scientific">Saccharopolyspora halophila</name>
    <dbReference type="NCBI Taxonomy" id="405551"/>
    <lineage>
        <taxon>Bacteria</taxon>
        <taxon>Bacillati</taxon>
        <taxon>Actinomycetota</taxon>
        <taxon>Actinomycetes</taxon>
        <taxon>Pseudonocardiales</taxon>
        <taxon>Pseudonocardiaceae</taxon>
        <taxon>Saccharopolyspora</taxon>
    </lineage>
</organism>